<evidence type="ECO:0000313" key="1">
    <source>
        <dbReference type="EMBL" id="KAK2141443.1"/>
    </source>
</evidence>
<organism evidence="1 2">
    <name type="scientific">Ridgeia piscesae</name>
    <name type="common">Tubeworm</name>
    <dbReference type="NCBI Taxonomy" id="27915"/>
    <lineage>
        <taxon>Eukaryota</taxon>
        <taxon>Metazoa</taxon>
        <taxon>Spiralia</taxon>
        <taxon>Lophotrochozoa</taxon>
        <taxon>Annelida</taxon>
        <taxon>Polychaeta</taxon>
        <taxon>Sedentaria</taxon>
        <taxon>Canalipalpata</taxon>
        <taxon>Sabellida</taxon>
        <taxon>Siboglinidae</taxon>
        <taxon>Ridgeia</taxon>
    </lineage>
</organism>
<proteinExistence type="predicted"/>
<sequence>MTRMLAMTHQVAPKNSTLNGIDSVSFQHGCHRQQTMYYMNQKTRHKAVTQPRA</sequence>
<name>A0AAD9MRI3_RIDPI</name>
<reference evidence="1" key="1">
    <citation type="journal article" date="2023" name="Mol. Biol. Evol.">
        <title>Third-Generation Sequencing Reveals the Adaptive Role of the Epigenome in Three Deep-Sea Polychaetes.</title>
        <authorList>
            <person name="Perez M."/>
            <person name="Aroh O."/>
            <person name="Sun Y."/>
            <person name="Lan Y."/>
            <person name="Juniper S.K."/>
            <person name="Young C.R."/>
            <person name="Angers B."/>
            <person name="Qian P.Y."/>
        </authorList>
    </citation>
    <scope>NUCLEOTIDE SEQUENCE</scope>
    <source>
        <strain evidence="1">R07B-5</strain>
    </source>
</reference>
<accession>A0AAD9MRI3</accession>
<dbReference type="EMBL" id="JAODUO010005238">
    <property type="protein sequence ID" value="KAK2141443.1"/>
    <property type="molecule type" value="Genomic_DNA"/>
</dbReference>
<evidence type="ECO:0000313" key="2">
    <source>
        <dbReference type="Proteomes" id="UP001209878"/>
    </source>
</evidence>
<comment type="caution">
    <text evidence="1">The sequence shown here is derived from an EMBL/GenBank/DDBJ whole genome shotgun (WGS) entry which is preliminary data.</text>
</comment>
<protein>
    <submittedName>
        <fullName evidence="1">Uncharacterized protein</fullName>
    </submittedName>
</protein>
<dbReference type="AlphaFoldDB" id="A0AAD9MRI3"/>
<gene>
    <name evidence="1" type="ORF">NP493_5227g00000</name>
</gene>
<keyword evidence="2" id="KW-1185">Reference proteome</keyword>
<dbReference type="Proteomes" id="UP001209878">
    <property type="component" value="Unassembled WGS sequence"/>
</dbReference>